<evidence type="ECO:0000256" key="3">
    <source>
        <dbReference type="ARBA" id="ARBA00022989"/>
    </source>
</evidence>
<evidence type="ECO:0000256" key="5">
    <source>
        <dbReference type="SAM" id="Phobius"/>
    </source>
</evidence>
<gene>
    <name evidence="7" type="ORF">NAS2_0514</name>
</gene>
<protein>
    <submittedName>
        <fullName evidence="7">L-Proline/Glycine betaine transporter ProP</fullName>
    </submittedName>
</protein>
<dbReference type="AlphaFoldDB" id="A0A4P2VEN1"/>
<dbReference type="OrthoDB" id="117970at2157"/>
<keyword evidence="2 5" id="KW-0812">Transmembrane</keyword>
<feature type="transmembrane region" description="Helical" evidence="5">
    <location>
        <begin position="182"/>
        <end position="201"/>
    </location>
</feature>
<evidence type="ECO:0000256" key="1">
    <source>
        <dbReference type="ARBA" id="ARBA00004141"/>
    </source>
</evidence>
<keyword evidence="4 5" id="KW-0472">Membrane</keyword>
<dbReference type="Gene3D" id="1.20.1250.20">
    <property type="entry name" value="MFS general substrate transporter like domains"/>
    <property type="match status" value="1"/>
</dbReference>
<evidence type="ECO:0000256" key="4">
    <source>
        <dbReference type="ARBA" id="ARBA00023136"/>
    </source>
</evidence>
<dbReference type="PANTHER" id="PTHR23508:SF10">
    <property type="entry name" value="CARBOXYLIC ACID TRANSPORTER PROTEIN HOMOLOG"/>
    <property type="match status" value="1"/>
</dbReference>
<feature type="transmembrane region" description="Helical" evidence="5">
    <location>
        <begin position="414"/>
        <end position="433"/>
    </location>
</feature>
<feature type="transmembrane region" description="Helical" evidence="5">
    <location>
        <begin position="157"/>
        <end position="176"/>
    </location>
</feature>
<feature type="transmembrane region" description="Helical" evidence="5">
    <location>
        <begin position="57"/>
        <end position="78"/>
    </location>
</feature>
<dbReference type="Proteomes" id="UP000509448">
    <property type="component" value="Chromosome"/>
</dbReference>
<dbReference type="Pfam" id="PF07690">
    <property type="entry name" value="MFS_1"/>
    <property type="match status" value="1"/>
</dbReference>
<keyword evidence="8" id="KW-1185">Reference proteome</keyword>
<dbReference type="SUPFAM" id="SSF103473">
    <property type="entry name" value="MFS general substrate transporter"/>
    <property type="match status" value="1"/>
</dbReference>
<evidence type="ECO:0000313" key="7">
    <source>
        <dbReference type="EMBL" id="BBE41903.1"/>
    </source>
</evidence>
<evidence type="ECO:0000259" key="6">
    <source>
        <dbReference type="PROSITE" id="PS50850"/>
    </source>
</evidence>
<feature type="transmembrane region" description="Helical" evidence="5">
    <location>
        <begin position="21"/>
        <end position="37"/>
    </location>
</feature>
<feature type="transmembrane region" description="Helical" evidence="5">
    <location>
        <begin position="255"/>
        <end position="281"/>
    </location>
</feature>
<dbReference type="InterPro" id="IPR036259">
    <property type="entry name" value="MFS_trans_sf"/>
</dbReference>
<dbReference type="GeneID" id="55584332"/>
<keyword evidence="3 5" id="KW-1133">Transmembrane helix</keyword>
<feature type="transmembrane region" description="Helical" evidence="5">
    <location>
        <begin position="321"/>
        <end position="343"/>
    </location>
</feature>
<dbReference type="PANTHER" id="PTHR23508">
    <property type="entry name" value="CARBOXYLIC ACID TRANSPORTER PROTEIN HOMOLOG"/>
    <property type="match status" value="1"/>
</dbReference>
<dbReference type="EMBL" id="AP018732">
    <property type="protein sequence ID" value="BBE41903.1"/>
    <property type="molecule type" value="Genomic_DNA"/>
</dbReference>
<feature type="transmembrane region" description="Helical" evidence="5">
    <location>
        <begin position="349"/>
        <end position="370"/>
    </location>
</feature>
<evidence type="ECO:0000313" key="8">
    <source>
        <dbReference type="Proteomes" id="UP000509448"/>
    </source>
</evidence>
<proteinExistence type="predicted"/>
<feature type="transmembrane region" description="Helical" evidence="5">
    <location>
        <begin position="90"/>
        <end position="108"/>
    </location>
</feature>
<evidence type="ECO:0000256" key="2">
    <source>
        <dbReference type="ARBA" id="ARBA00022692"/>
    </source>
</evidence>
<comment type="subcellular location">
    <subcellularLocation>
        <location evidence="1">Membrane</location>
        <topology evidence="1">Multi-pass membrane protein</topology>
    </subcellularLocation>
</comment>
<organism evidence="7 8">
    <name type="scientific">Conexivisphaera calida</name>
    <dbReference type="NCBI Taxonomy" id="1874277"/>
    <lineage>
        <taxon>Archaea</taxon>
        <taxon>Nitrososphaerota</taxon>
        <taxon>Conexivisphaeria</taxon>
        <taxon>Conexivisphaerales</taxon>
        <taxon>Conexivisphaeraceae</taxon>
        <taxon>Conexivisphaera</taxon>
    </lineage>
</organism>
<sequence>MSSDGSKEEKSKSHGLRTRDLVLIAAVIYFGWGLINTDDNLVLMLGTPIMQTLHLTVQQYSYVLSAGFFTSFAVSLVLGPLGDKLGRKFLLQLTLLGTSVFSMLQYFINGFGSWLLIRMGAEAFTGSEWGAGATYLTETIGKRLRGLALSIMQSGWVFGYGLASVIAYFTLSYFGMSYGWRVAFLFAFLPALTVLIIRSRLKETDRFNHLKEIREAEKRGDSSKVKELMEKYRVDVEASVKPSYRQLLSPDLRRAALILAFYNFLTTGVAIVGDSMFPYYLSQVKGFNYLTLVSMFATLSFIGIVGYLTNGYLNDHIGAKWPVVIFAALQTLGIFALVAFVHFPDYMALWSWYFLYLFTHNGQFAGLIRLNTEAFPTRVRAAGALWSGAFWSLGQAAWPLVFSSLIPLLGFNGAWMWVEVVPELVAIALFAAIMRNIPPQRELEEIAI</sequence>
<dbReference type="InterPro" id="IPR020846">
    <property type="entry name" value="MFS_dom"/>
</dbReference>
<accession>A0A4P2VEN1</accession>
<dbReference type="InterPro" id="IPR011701">
    <property type="entry name" value="MFS"/>
</dbReference>
<feature type="transmembrane region" description="Helical" evidence="5">
    <location>
        <begin position="382"/>
        <end position="402"/>
    </location>
</feature>
<name>A0A4P2VEN1_9ARCH</name>
<dbReference type="RefSeq" id="WP_174448193.1">
    <property type="nucleotide sequence ID" value="NZ_AP018732.1"/>
</dbReference>
<dbReference type="GO" id="GO:0046943">
    <property type="term" value="F:carboxylic acid transmembrane transporter activity"/>
    <property type="evidence" value="ECO:0007669"/>
    <property type="project" value="TreeGrafter"/>
</dbReference>
<dbReference type="PROSITE" id="PS50850">
    <property type="entry name" value="MFS"/>
    <property type="match status" value="1"/>
</dbReference>
<dbReference type="KEGG" id="ccai:NAS2_0514"/>
<feature type="transmembrane region" description="Helical" evidence="5">
    <location>
        <begin position="287"/>
        <end position="309"/>
    </location>
</feature>
<reference evidence="7 8" key="1">
    <citation type="journal article" date="2019" name="ISME J.">
        <title>Isolation and characterization of a thermophilic sulfur- and iron-reducing thaumarchaeote from a terrestrial acidic hot spring.</title>
        <authorList>
            <person name="Kato S."/>
            <person name="Itoh T."/>
            <person name="Yuki M."/>
            <person name="Nagamori M."/>
            <person name="Ohnishi M."/>
            <person name="Uematsu K."/>
            <person name="Suzuki K."/>
            <person name="Takashina T."/>
            <person name="Ohkuma M."/>
        </authorList>
    </citation>
    <scope>NUCLEOTIDE SEQUENCE [LARGE SCALE GENOMIC DNA]</scope>
    <source>
        <strain evidence="7 8">NAS-02</strain>
    </source>
</reference>
<dbReference type="GO" id="GO:0005886">
    <property type="term" value="C:plasma membrane"/>
    <property type="evidence" value="ECO:0007669"/>
    <property type="project" value="TreeGrafter"/>
</dbReference>
<feature type="domain" description="Major facilitator superfamily (MFS) profile" evidence="6">
    <location>
        <begin position="24"/>
        <end position="441"/>
    </location>
</feature>